<dbReference type="AlphaFoldDB" id="A0AA38TN58"/>
<feature type="compositionally biased region" description="Basic residues" evidence="1">
    <location>
        <begin position="148"/>
        <end position="158"/>
    </location>
</feature>
<comment type="caution">
    <text evidence="2">The sequence shown here is derived from an EMBL/GenBank/DDBJ whole genome shotgun (WGS) entry which is preliminary data.</text>
</comment>
<keyword evidence="3" id="KW-1185">Reference proteome</keyword>
<feature type="region of interest" description="Disordered" evidence="1">
    <location>
        <begin position="129"/>
        <end position="158"/>
    </location>
</feature>
<sequence>MANVKCKLKWLKGLLLDLVNLPYTSPTTRSFTSIQNTLKWKCHFVRDAIQDGMIGPSFVTTDTQLIDIFSKALGKAQFDTLLDKLGIINPMLHLKGGSKNFLNNMNILYLVPMSSDLDQDQETNEIVLQSTDPDHRSEDLLKTSKSYSKNHQRSQRIS</sequence>
<reference evidence="2" key="1">
    <citation type="submission" date="2023-03" db="EMBL/GenBank/DDBJ databases">
        <title>Chromosome-scale reference genome and RAD-based genetic map of yellow starthistle (Centaurea solstitialis) reveal putative structural variation and QTLs associated with invader traits.</title>
        <authorList>
            <person name="Reatini B."/>
            <person name="Cang F.A."/>
            <person name="Jiang Q."/>
            <person name="Mckibben M.T.W."/>
            <person name="Barker M.S."/>
            <person name="Rieseberg L.H."/>
            <person name="Dlugosch K.M."/>
        </authorList>
    </citation>
    <scope>NUCLEOTIDE SEQUENCE</scope>
    <source>
        <strain evidence="2">CAN-66</strain>
        <tissue evidence="2">Leaf</tissue>
    </source>
</reference>
<evidence type="ECO:0000313" key="2">
    <source>
        <dbReference type="EMBL" id="KAJ9557146.1"/>
    </source>
</evidence>
<gene>
    <name evidence="2" type="ORF">OSB04_011760</name>
</gene>
<dbReference type="EMBL" id="JARYMX010000003">
    <property type="protein sequence ID" value="KAJ9557146.1"/>
    <property type="molecule type" value="Genomic_DNA"/>
</dbReference>
<dbReference type="Proteomes" id="UP001172457">
    <property type="component" value="Chromosome 3"/>
</dbReference>
<name>A0AA38TN58_9ASTR</name>
<feature type="compositionally biased region" description="Basic and acidic residues" evidence="1">
    <location>
        <begin position="132"/>
        <end position="142"/>
    </location>
</feature>
<organism evidence="2 3">
    <name type="scientific">Centaurea solstitialis</name>
    <name type="common">yellow star-thistle</name>
    <dbReference type="NCBI Taxonomy" id="347529"/>
    <lineage>
        <taxon>Eukaryota</taxon>
        <taxon>Viridiplantae</taxon>
        <taxon>Streptophyta</taxon>
        <taxon>Embryophyta</taxon>
        <taxon>Tracheophyta</taxon>
        <taxon>Spermatophyta</taxon>
        <taxon>Magnoliopsida</taxon>
        <taxon>eudicotyledons</taxon>
        <taxon>Gunneridae</taxon>
        <taxon>Pentapetalae</taxon>
        <taxon>asterids</taxon>
        <taxon>campanulids</taxon>
        <taxon>Asterales</taxon>
        <taxon>Asteraceae</taxon>
        <taxon>Carduoideae</taxon>
        <taxon>Cardueae</taxon>
        <taxon>Centaureinae</taxon>
        <taxon>Centaurea</taxon>
    </lineage>
</organism>
<proteinExistence type="predicted"/>
<protein>
    <submittedName>
        <fullName evidence="2">Uncharacterized protein</fullName>
    </submittedName>
</protein>
<evidence type="ECO:0000256" key="1">
    <source>
        <dbReference type="SAM" id="MobiDB-lite"/>
    </source>
</evidence>
<evidence type="ECO:0000313" key="3">
    <source>
        <dbReference type="Proteomes" id="UP001172457"/>
    </source>
</evidence>
<accession>A0AA38TN58</accession>